<accession>A0AAW9RZJ2</accession>
<keyword evidence="8" id="KW-1185">Reference proteome</keyword>
<dbReference type="Proteomes" id="UP001378188">
    <property type="component" value="Unassembled WGS sequence"/>
</dbReference>
<dbReference type="SUPFAM" id="SSF53448">
    <property type="entry name" value="Nucleotide-diphospho-sugar transferases"/>
    <property type="match status" value="1"/>
</dbReference>
<keyword evidence="3" id="KW-0328">Glycosyltransferase</keyword>
<keyword evidence="5" id="KW-0472">Membrane</keyword>
<dbReference type="InterPro" id="IPR001173">
    <property type="entry name" value="Glyco_trans_2-like"/>
</dbReference>
<evidence type="ECO:0000313" key="8">
    <source>
        <dbReference type="Proteomes" id="UP001378188"/>
    </source>
</evidence>
<dbReference type="PANTHER" id="PTHR43646:SF2">
    <property type="entry name" value="GLYCOSYLTRANSFERASE 2-LIKE DOMAIN-CONTAINING PROTEIN"/>
    <property type="match status" value="1"/>
</dbReference>
<dbReference type="PANTHER" id="PTHR43646">
    <property type="entry name" value="GLYCOSYLTRANSFERASE"/>
    <property type="match status" value="1"/>
</dbReference>
<dbReference type="Pfam" id="PF00535">
    <property type="entry name" value="Glycos_transf_2"/>
    <property type="match status" value="1"/>
</dbReference>
<dbReference type="InterPro" id="IPR029044">
    <property type="entry name" value="Nucleotide-diphossugar_trans"/>
</dbReference>
<feature type="domain" description="Glycosyltransferase 2-like" evidence="6">
    <location>
        <begin position="40"/>
        <end position="186"/>
    </location>
</feature>
<comment type="subcellular location">
    <subcellularLocation>
        <location evidence="1">Cell membrane</location>
    </subcellularLocation>
</comment>
<reference evidence="7 8" key="1">
    <citation type="submission" date="2024-02" db="EMBL/GenBank/DDBJ databases">
        <title>Genome analysis and characterization of Microbaculum marinisediminis sp. nov., isolated from marine sediment.</title>
        <authorList>
            <person name="Du Z.-J."/>
            <person name="Ye Y.-Q."/>
            <person name="Zhang Z.-R."/>
            <person name="Yuan S.-M."/>
            <person name="Zhang X.-Y."/>
        </authorList>
    </citation>
    <scope>NUCLEOTIDE SEQUENCE [LARGE SCALE GENOMIC DNA]</scope>
    <source>
        <strain evidence="7 8">SDUM1044001</strain>
    </source>
</reference>
<evidence type="ECO:0000259" key="6">
    <source>
        <dbReference type="Pfam" id="PF00535"/>
    </source>
</evidence>
<sequence>MVFGNDDEGAGGRAAVRRRWLSRPVRGQGNAIAASRDVAVVIPARNEEARIDRCLEALALQGPAALARTFIVLVANNCTDMTVGRAVDAARRLGLALHALDLVFPDGGSVGLARQVGCRTALTLQPGLGYILTSDADGRVAPDWVANSVRHLETVDAVCGRFHADPAEEALLPDHIRPAAALEYIYFQASLEFESLLRTHSSTSRPHHGQAGGASLGFRVDAFEALGGFRDMICGEDREIIRRFKDRGYRVRHADDVRVVVSCRLDGRAPGGMADSISRRIADNDDWADESLLPARLFVRKGLGAAESQRAFHLGDPAEPAHRLRPSGLSREIDALTSVNARLRMARPGDLVRTLRDILASDMAADGDPPV</sequence>
<evidence type="ECO:0000256" key="2">
    <source>
        <dbReference type="ARBA" id="ARBA00022475"/>
    </source>
</evidence>
<dbReference type="GO" id="GO:0016757">
    <property type="term" value="F:glycosyltransferase activity"/>
    <property type="evidence" value="ECO:0007669"/>
    <property type="project" value="UniProtKB-KW"/>
</dbReference>
<evidence type="ECO:0000313" key="7">
    <source>
        <dbReference type="EMBL" id="MEJ8574365.1"/>
    </source>
</evidence>
<evidence type="ECO:0000256" key="5">
    <source>
        <dbReference type="ARBA" id="ARBA00023136"/>
    </source>
</evidence>
<dbReference type="AlphaFoldDB" id="A0AAW9RZJ2"/>
<dbReference type="EMBL" id="JAZHOF010000011">
    <property type="protein sequence ID" value="MEJ8574365.1"/>
    <property type="molecule type" value="Genomic_DNA"/>
</dbReference>
<evidence type="ECO:0000256" key="1">
    <source>
        <dbReference type="ARBA" id="ARBA00004236"/>
    </source>
</evidence>
<organism evidence="7 8">
    <name type="scientific">Microbaculum marinum</name>
    <dbReference type="NCBI Taxonomy" id="1764581"/>
    <lineage>
        <taxon>Bacteria</taxon>
        <taxon>Pseudomonadati</taxon>
        <taxon>Pseudomonadota</taxon>
        <taxon>Alphaproteobacteria</taxon>
        <taxon>Hyphomicrobiales</taxon>
        <taxon>Tepidamorphaceae</taxon>
        <taxon>Microbaculum</taxon>
    </lineage>
</organism>
<dbReference type="GO" id="GO:0005886">
    <property type="term" value="C:plasma membrane"/>
    <property type="evidence" value="ECO:0007669"/>
    <property type="project" value="UniProtKB-SubCell"/>
</dbReference>
<keyword evidence="4" id="KW-0808">Transferase</keyword>
<protein>
    <submittedName>
        <fullName evidence="7">Glycosyltransferase family 2 protein</fullName>
    </submittedName>
</protein>
<evidence type="ECO:0000256" key="4">
    <source>
        <dbReference type="ARBA" id="ARBA00022679"/>
    </source>
</evidence>
<dbReference type="RefSeq" id="WP_340332062.1">
    <property type="nucleotide sequence ID" value="NZ_JAZHOF010000011.1"/>
</dbReference>
<dbReference type="Gene3D" id="3.90.550.10">
    <property type="entry name" value="Spore Coat Polysaccharide Biosynthesis Protein SpsA, Chain A"/>
    <property type="match status" value="1"/>
</dbReference>
<keyword evidence="2" id="KW-1003">Cell membrane</keyword>
<gene>
    <name evidence="7" type="ORF">V3328_22980</name>
</gene>
<evidence type="ECO:0000256" key="3">
    <source>
        <dbReference type="ARBA" id="ARBA00022676"/>
    </source>
</evidence>
<proteinExistence type="predicted"/>
<name>A0AAW9RZJ2_9HYPH</name>
<comment type="caution">
    <text evidence="7">The sequence shown here is derived from an EMBL/GenBank/DDBJ whole genome shotgun (WGS) entry which is preliminary data.</text>
</comment>